<dbReference type="GO" id="GO:0005737">
    <property type="term" value="C:cytoplasm"/>
    <property type="evidence" value="ECO:0007669"/>
    <property type="project" value="TreeGrafter"/>
</dbReference>
<proteinExistence type="inferred from homology"/>
<dbReference type="PANTHER" id="PTHR11188">
    <property type="entry name" value="ARRESTIN DOMAIN CONTAINING PROTEIN"/>
    <property type="match status" value="1"/>
</dbReference>
<dbReference type="GO" id="GO:0005886">
    <property type="term" value="C:plasma membrane"/>
    <property type="evidence" value="ECO:0007669"/>
    <property type="project" value="TreeGrafter"/>
</dbReference>
<reference evidence="4" key="3">
    <citation type="submission" date="2025-09" db="UniProtKB">
        <authorList>
            <consortium name="Ensembl"/>
        </authorList>
    </citation>
    <scope>IDENTIFICATION</scope>
</reference>
<dbReference type="PANTHER" id="PTHR11188:SF135">
    <property type="entry name" value="ARRESTIN DOMAIN CONTAINING 3-LIKE-RELATED"/>
    <property type="match status" value="1"/>
</dbReference>
<dbReference type="InterPro" id="IPR011022">
    <property type="entry name" value="Arrestin_C-like"/>
</dbReference>
<accession>A0A669EXG2</accession>
<evidence type="ECO:0000256" key="2">
    <source>
        <dbReference type="SAM" id="MobiDB-lite"/>
    </source>
</evidence>
<sequence length="374" mass="42087">MSLIKDFHLTFETTNEDGSYSEGDTIVGTVSFRLTTNVSVNSLTVKAKGDAKTKWIEEVGGYLMTFTSKKRYFKVKDYLIGVTFKGTSLPKGVHKFKFRLKIPEGSMPSSFKGQNGKIVYMFEAKLSRIWWWPSEVKREINFISKTFQQFWEGMRPQSGTVSKNIGGLSRGRVQMSATIDRNVCTPGETLSVMAKICNSSSKNMRPKFKLEQNTVYRSKYHTKNSLLILLKEVGGTIRQYSEQTVSCQLKIPDDVIFSIHNCEIISVEYYIKVYLDISFAFDPEVVLPLVIAPSRFAAIQPGEAEGPYPPGTTEATSYSNLAPPGFHTGLDPEPTEPDSCFSERQRCSPKLFIWVQSSNQTAHTLLTQILHTSV</sequence>
<dbReference type="InterPro" id="IPR014756">
    <property type="entry name" value="Ig_E-set"/>
</dbReference>
<dbReference type="SMART" id="SM01017">
    <property type="entry name" value="Arrestin_C"/>
    <property type="match status" value="1"/>
</dbReference>
<dbReference type="GO" id="GO:0007399">
    <property type="term" value="P:nervous system development"/>
    <property type="evidence" value="ECO:0007669"/>
    <property type="project" value="UniProtKB-ARBA"/>
</dbReference>
<dbReference type="InterPro" id="IPR014752">
    <property type="entry name" value="Arrestin-like_C"/>
</dbReference>
<dbReference type="AlphaFoldDB" id="A0A669EXG2"/>
<dbReference type="InterPro" id="IPR011021">
    <property type="entry name" value="Arrestin-like_N"/>
</dbReference>
<feature type="domain" description="Arrestin C-terminal-like" evidence="3">
    <location>
        <begin position="169"/>
        <end position="296"/>
    </location>
</feature>
<evidence type="ECO:0000259" key="3">
    <source>
        <dbReference type="SMART" id="SM01017"/>
    </source>
</evidence>
<gene>
    <name evidence="4" type="primary">LOC102077264</name>
</gene>
<evidence type="ECO:0000256" key="1">
    <source>
        <dbReference type="ARBA" id="ARBA00005298"/>
    </source>
</evidence>
<dbReference type="GeneTree" id="ENSGT00940000164012"/>
<dbReference type="Pfam" id="PF00339">
    <property type="entry name" value="Arrestin_N"/>
    <property type="match status" value="1"/>
</dbReference>
<organism evidence="4 5">
    <name type="scientific">Oreochromis niloticus</name>
    <name type="common">Nile tilapia</name>
    <name type="synonym">Tilapia nilotica</name>
    <dbReference type="NCBI Taxonomy" id="8128"/>
    <lineage>
        <taxon>Eukaryota</taxon>
        <taxon>Metazoa</taxon>
        <taxon>Chordata</taxon>
        <taxon>Craniata</taxon>
        <taxon>Vertebrata</taxon>
        <taxon>Euteleostomi</taxon>
        <taxon>Actinopterygii</taxon>
        <taxon>Neopterygii</taxon>
        <taxon>Teleostei</taxon>
        <taxon>Neoteleostei</taxon>
        <taxon>Acanthomorphata</taxon>
        <taxon>Ovalentaria</taxon>
        <taxon>Cichlomorphae</taxon>
        <taxon>Cichliformes</taxon>
        <taxon>Cichlidae</taxon>
        <taxon>African cichlids</taxon>
        <taxon>Pseudocrenilabrinae</taxon>
        <taxon>Oreochromini</taxon>
        <taxon>Oreochromis</taxon>
    </lineage>
</organism>
<dbReference type="InterPro" id="IPR050357">
    <property type="entry name" value="Arrestin_domain-protein"/>
</dbReference>
<name>A0A669EXG2_ORENI</name>
<dbReference type="GO" id="GO:0015031">
    <property type="term" value="P:protein transport"/>
    <property type="evidence" value="ECO:0007669"/>
    <property type="project" value="TreeGrafter"/>
</dbReference>
<protein>
    <submittedName>
        <fullName evidence="4">Arrestin domain-containing protein 3</fullName>
    </submittedName>
</protein>
<dbReference type="Proteomes" id="UP000005207">
    <property type="component" value="Linkage group LG12"/>
</dbReference>
<keyword evidence="5" id="KW-1185">Reference proteome</keyword>
<feature type="region of interest" description="Disordered" evidence="2">
    <location>
        <begin position="302"/>
        <end position="342"/>
    </location>
</feature>
<reference evidence="4" key="2">
    <citation type="submission" date="2025-08" db="UniProtKB">
        <authorList>
            <consortium name="Ensembl"/>
        </authorList>
    </citation>
    <scope>IDENTIFICATION</scope>
</reference>
<dbReference type="Pfam" id="PF02752">
    <property type="entry name" value="Arrestin_C"/>
    <property type="match status" value="1"/>
</dbReference>
<comment type="similarity">
    <text evidence="1">Belongs to the arrestin family.</text>
</comment>
<reference evidence="5" key="1">
    <citation type="submission" date="2012-01" db="EMBL/GenBank/DDBJ databases">
        <title>The Genome Sequence of Oreochromis niloticus (Nile Tilapia).</title>
        <authorList>
            <consortium name="Broad Institute Genome Assembly Team"/>
            <consortium name="Broad Institute Sequencing Platform"/>
            <person name="Di Palma F."/>
            <person name="Johnson J."/>
            <person name="Lander E.S."/>
            <person name="Lindblad-Toh K."/>
        </authorList>
    </citation>
    <scope>NUCLEOTIDE SEQUENCE [LARGE SCALE GENOMIC DNA]</scope>
</reference>
<dbReference type="SUPFAM" id="SSF81296">
    <property type="entry name" value="E set domains"/>
    <property type="match status" value="2"/>
</dbReference>
<evidence type="ECO:0000313" key="5">
    <source>
        <dbReference type="Proteomes" id="UP000005207"/>
    </source>
</evidence>
<dbReference type="Ensembl" id="ENSONIT00000090498.1">
    <property type="protein sequence ID" value="ENSONIP00000076278.1"/>
    <property type="gene ID" value="ENSONIG00000015967.2"/>
</dbReference>
<dbReference type="Gene3D" id="2.60.40.640">
    <property type="match status" value="2"/>
</dbReference>
<evidence type="ECO:0000313" key="4">
    <source>
        <dbReference type="Ensembl" id="ENSONIP00000076278.1"/>
    </source>
</evidence>